<dbReference type="EMBL" id="CAICTM010000305">
    <property type="protein sequence ID" value="CAB9507427.1"/>
    <property type="molecule type" value="Genomic_DNA"/>
</dbReference>
<accession>A0A9N8DRM2</accession>
<name>A0A9N8DRM2_9STRA</name>
<organism evidence="1 2">
    <name type="scientific">Seminavis robusta</name>
    <dbReference type="NCBI Taxonomy" id="568900"/>
    <lineage>
        <taxon>Eukaryota</taxon>
        <taxon>Sar</taxon>
        <taxon>Stramenopiles</taxon>
        <taxon>Ochrophyta</taxon>
        <taxon>Bacillariophyta</taxon>
        <taxon>Bacillariophyceae</taxon>
        <taxon>Bacillariophycidae</taxon>
        <taxon>Naviculales</taxon>
        <taxon>Naviculaceae</taxon>
        <taxon>Seminavis</taxon>
    </lineage>
</organism>
<dbReference type="Proteomes" id="UP001153069">
    <property type="component" value="Unassembled WGS sequence"/>
</dbReference>
<dbReference type="InterPro" id="IPR033369">
    <property type="entry name" value="C19orf12"/>
</dbReference>
<sequence>MCFWCCCGGGGSKPTKDSDVMTEEDFQIAKLEEQRLKAPLTAEEEKDYDNLIYIAQKREIRVTIQKSTQAGLAAGLCVMGGTLVAGPVGAVVGGLTGTAIAASIAKEVVSLNDLLAKTPMNKRGEVYRVFNDAMREEFQEGFTENPELRLLLSGGTPVSVMRYALDRDLIENEKLEKLDMILRKVK</sequence>
<dbReference type="AlphaFoldDB" id="A0A9N8DRM2"/>
<gene>
    <name evidence="1" type="ORF">SEMRO_306_G112990.1</name>
</gene>
<dbReference type="OrthoDB" id="5976774at2759"/>
<keyword evidence="2" id="KW-1185">Reference proteome</keyword>
<dbReference type="Pfam" id="PF20721">
    <property type="entry name" value="C19orf12"/>
    <property type="match status" value="1"/>
</dbReference>
<protein>
    <submittedName>
        <fullName evidence="1">Uncharacterized protein</fullName>
    </submittedName>
</protein>
<reference evidence="1" key="1">
    <citation type="submission" date="2020-06" db="EMBL/GenBank/DDBJ databases">
        <authorList>
            <consortium name="Plant Systems Biology data submission"/>
        </authorList>
    </citation>
    <scope>NUCLEOTIDE SEQUENCE</scope>
    <source>
        <strain evidence="1">D6</strain>
    </source>
</reference>
<evidence type="ECO:0000313" key="1">
    <source>
        <dbReference type="EMBL" id="CAB9507427.1"/>
    </source>
</evidence>
<evidence type="ECO:0000313" key="2">
    <source>
        <dbReference type="Proteomes" id="UP001153069"/>
    </source>
</evidence>
<comment type="caution">
    <text evidence="1">The sequence shown here is derived from an EMBL/GenBank/DDBJ whole genome shotgun (WGS) entry which is preliminary data.</text>
</comment>
<proteinExistence type="predicted"/>